<dbReference type="InterPro" id="IPR053160">
    <property type="entry name" value="MFS_DHA3_Transporter"/>
</dbReference>
<keyword evidence="3 5" id="KW-1133">Transmembrane helix</keyword>
<dbReference type="SUPFAM" id="SSF103473">
    <property type="entry name" value="MFS general substrate transporter"/>
    <property type="match status" value="1"/>
</dbReference>
<feature type="transmembrane region" description="Helical" evidence="5">
    <location>
        <begin position="12"/>
        <end position="29"/>
    </location>
</feature>
<feature type="transmembrane region" description="Helical" evidence="5">
    <location>
        <begin position="35"/>
        <end position="53"/>
    </location>
</feature>
<dbReference type="GO" id="GO:0022857">
    <property type="term" value="F:transmembrane transporter activity"/>
    <property type="evidence" value="ECO:0007669"/>
    <property type="project" value="InterPro"/>
</dbReference>
<dbReference type="PANTHER" id="PTHR23530">
    <property type="entry name" value="TRANSPORT PROTEIN-RELATED"/>
    <property type="match status" value="1"/>
</dbReference>
<evidence type="ECO:0000256" key="2">
    <source>
        <dbReference type="ARBA" id="ARBA00022692"/>
    </source>
</evidence>
<organism evidence="7 8">
    <name type="scientific">Actinomadura geliboluensis</name>
    <dbReference type="NCBI Taxonomy" id="882440"/>
    <lineage>
        <taxon>Bacteria</taxon>
        <taxon>Bacillati</taxon>
        <taxon>Actinomycetota</taxon>
        <taxon>Actinomycetes</taxon>
        <taxon>Streptosporangiales</taxon>
        <taxon>Thermomonosporaceae</taxon>
        <taxon>Actinomadura</taxon>
    </lineage>
</organism>
<evidence type="ECO:0000259" key="6">
    <source>
        <dbReference type="PROSITE" id="PS50850"/>
    </source>
</evidence>
<comment type="caution">
    <text evidence="7">The sequence shown here is derived from an EMBL/GenBank/DDBJ whole genome shotgun (WGS) entry which is preliminary data.</text>
</comment>
<keyword evidence="2 5" id="KW-0812">Transmembrane</keyword>
<dbReference type="Proteomes" id="UP000305238">
    <property type="component" value="Unassembled WGS sequence"/>
</dbReference>
<accession>A0A5S4G1W7</accession>
<evidence type="ECO:0000313" key="7">
    <source>
        <dbReference type="EMBL" id="TMR26983.1"/>
    </source>
</evidence>
<evidence type="ECO:0000256" key="5">
    <source>
        <dbReference type="SAM" id="Phobius"/>
    </source>
</evidence>
<protein>
    <submittedName>
        <fullName evidence="7">MFS transporter</fullName>
    </submittedName>
</protein>
<reference evidence="7 8" key="1">
    <citation type="submission" date="2019-05" db="EMBL/GenBank/DDBJ databases">
        <title>Draft genome sequence of Actinomadura geliboluensis A8036.</title>
        <authorList>
            <person name="Saricaoglu S."/>
            <person name="Isik K."/>
        </authorList>
    </citation>
    <scope>NUCLEOTIDE SEQUENCE [LARGE SCALE GENOMIC DNA]</scope>
    <source>
        <strain evidence="7 8">A8036</strain>
    </source>
</reference>
<feature type="non-terminal residue" evidence="7">
    <location>
        <position position="147"/>
    </location>
</feature>
<evidence type="ECO:0000313" key="8">
    <source>
        <dbReference type="Proteomes" id="UP000305238"/>
    </source>
</evidence>
<proteinExistence type="predicted"/>
<feature type="domain" description="Major facilitator superfamily (MFS) profile" evidence="6">
    <location>
        <begin position="1"/>
        <end position="147"/>
    </location>
</feature>
<dbReference type="InterPro" id="IPR020846">
    <property type="entry name" value="MFS_dom"/>
</dbReference>
<gene>
    <name evidence="7" type="ORF">ETD96_40190</name>
</gene>
<keyword evidence="4 5" id="KW-0472">Membrane</keyword>
<dbReference type="EMBL" id="VCKZ01000520">
    <property type="protein sequence ID" value="TMR26983.1"/>
    <property type="molecule type" value="Genomic_DNA"/>
</dbReference>
<evidence type="ECO:0000256" key="1">
    <source>
        <dbReference type="ARBA" id="ARBA00004651"/>
    </source>
</evidence>
<dbReference type="GO" id="GO:0005886">
    <property type="term" value="C:plasma membrane"/>
    <property type="evidence" value="ECO:0007669"/>
    <property type="project" value="UniProtKB-SubCell"/>
</dbReference>
<dbReference type="PANTHER" id="PTHR23530:SF1">
    <property type="entry name" value="PERMEASE, MAJOR FACILITATOR SUPERFAMILY-RELATED"/>
    <property type="match status" value="1"/>
</dbReference>
<keyword evidence="8" id="KW-1185">Reference proteome</keyword>
<dbReference type="OrthoDB" id="350307at2"/>
<sequence>MYAYAFLEDFVLLYPVYAVLFADAGLSPAEISSLFALWSATAFFLELPSGLWADVFSRRLLLVVAPLLPGTGFVLWAFFPSFPVFAVGFVLWGVGSALRSGTMQALVYEELERVGAAGAYARVIGRSEAVSLLAVVAASAVASPVLA</sequence>
<dbReference type="InterPro" id="IPR011701">
    <property type="entry name" value="MFS"/>
</dbReference>
<dbReference type="PROSITE" id="PS50850">
    <property type="entry name" value="MFS"/>
    <property type="match status" value="1"/>
</dbReference>
<dbReference type="AlphaFoldDB" id="A0A5S4G1W7"/>
<dbReference type="Pfam" id="PF07690">
    <property type="entry name" value="MFS_1"/>
    <property type="match status" value="1"/>
</dbReference>
<dbReference type="Gene3D" id="1.20.1250.20">
    <property type="entry name" value="MFS general substrate transporter like domains"/>
    <property type="match status" value="1"/>
</dbReference>
<evidence type="ECO:0000256" key="4">
    <source>
        <dbReference type="ARBA" id="ARBA00023136"/>
    </source>
</evidence>
<name>A0A5S4G1W7_9ACTN</name>
<evidence type="ECO:0000256" key="3">
    <source>
        <dbReference type="ARBA" id="ARBA00022989"/>
    </source>
</evidence>
<dbReference type="InterPro" id="IPR036259">
    <property type="entry name" value="MFS_trans_sf"/>
</dbReference>
<comment type="subcellular location">
    <subcellularLocation>
        <location evidence="1">Cell membrane</location>
        <topology evidence="1">Multi-pass membrane protein</topology>
    </subcellularLocation>
</comment>